<dbReference type="PROSITE" id="PS50975">
    <property type="entry name" value="ATP_GRASP"/>
    <property type="match status" value="1"/>
</dbReference>
<dbReference type="Gene3D" id="3.30.470.20">
    <property type="entry name" value="ATP-grasp fold, B domain"/>
    <property type="match status" value="1"/>
</dbReference>
<dbReference type="RefSeq" id="WP_256603714.1">
    <property type="nucleotide sequence ID" value="NZ_JANIBJ010000035.1"/>
</dbReference>
<dbReference type="Gene3D" id="3.40.50.11770">
    <property type="match status" value="1"/>
</dbReference>
<dbReference type="Pfam" id="PF02655">
    <property type="entry name" value="ATP-grasp_3"/>
    <property type="match status" value="1"/>
</dbReference>
<dbReference type="InterPro" id="IPR011761">
    <property type="entry name" value="ATP-grasp"/>
</dbReference>
<dbReference type="Gene3D" id="2.30.36.100">
    <property type="match status" value="1"/>
</dbReference>
<accession>A0ABT1TJP3</accession>
<keyword evidence="1" id="KW-0067">ATP-binding</keyword>
<dbReference type="Pfam" id="PF18301">
    <property type="entry name" value="preATP-grasp_3"/>
    <property type="match status" value="1"/>
</dbReference>
<reference evidence="3 4" key="1">
    <citation type="submission" date="2022-07" db="EMBL/GenBank/DDBJ databases">
        <title>Methylomonas rivi sp. nov., Methylomonas rosea sp. nov., Methylomonas aureus sp. nov. and Methylomonas subterranea sp. nov., four novel methanotrophs isolated from a freshwater creek and the deep terrestrial subsurface.</title>
        <authorList>
            <person name="Abin C."/>
            <person name="Sankaranarayanan K."/>
            <person name="Garner C."/>
            <person name="Sindelar R."/>
            <person name="Kotary K."/>
            <person name="Garner R."/>
            <person name="Barclay S."/>
            <person name="Lawson P."/>
            <person name="Krumholz L."/>
        </authorList>
    </citation>
    <scope>NUCLEOTIDE SEQUENCE [LARGE SCALE GENOMIC DNA]</scope>
    <source>
        <strain evidence="3 4">SURF-2</strain>
    </source>
</reference>
<dbReference type="EMBL" id="JANIBJ010000035">
    <property type="protein sequence ID" value="MCQ8105697.1"/>
    <property type="molecule type" value="Genomic_DNA"/>
</dbReference>
<keyword evidence="4" id="KW-1185">Reference proteome</keyword>
<dbReference type="InterPro" id="IPR024710">
    <property type="entry name" value="MfnD"/>
</dbReference>
<evidence type="ECO:0000256" key="1">
    <source>
        <dbReference type="PROSITE-ProRule" id="PRU00409"/>
    </source>
</evidence>
<evidence type="ECO:0000313" key="3">
    <source>
        <dbReference type="EMBL" id="MCQ8105697.1"/>
    </source>
</evidence>
<dbReference type="SUPFAM" id="SSF56059">
    <property type="entry name" value="Glutathione synthetase ATP-binding domain-like"/>
    <property type="match status" value="1"/>
</dbReference>
<dbReference type="InterPro" id="IPR003806">
    <property type="entry name" value="ATP-grasp_PylC-type"/>
</dbReference>
<keyword evidence="1" id="KW-0547">Nucleotide-binding</keyword>
<dbReference type="Proteomes" id="UP001524499">
    <property type="component" value="Unassembled WGS sequence"/>
</dbReference>
<evidence type="ECO:0000259" key="2">
    <source>
        <dbReference type="PROSITE" id="PS50975"/>
    </source>
</evidence>
<organism evidence="3 4">
    <name type="scientific">Methylomonas subterranea</name>
    <dbReference type="NCBI Taxonomy" id="2952225"/>
    <lineage>
        <taxon>Bacteria</taxon>
        <taxon>Pseudomonadati</taxon>
        <taxon>Pseudomonadota</taxon>
        <taxon>Gammaproteobacteria</taxon>
        <taxon>Methylococcales</taxon>
        <taxon>Methylococcaceae</taxon>
        <taxon>Methylomonas</taxon>
    </lineage>
</organism>
<comment type="caution">
    <text evidence="3">The sequence shown here is derived from an EMBL/GenBank/DDBJ whole genome shotgun (WGS) entry which is preliminary data.</text>
</comment>
<name>A0ABT1TJP3_9GAMM</name>
<sequence>MKILVFEYVSGGGLAGQDLPASLLAEGRMMLQALLDDLKSLPNLHLLLPLDERCADFSLPANTQVVPIKRSDDIRQRLSDLIERAGFVWLIAPESGGLLAGLARMVVQQRKILLLSPPDTLAICADKLATYRCLSANGIPAVETLGLAGLNEPPYPVCVIKPIDGVGCEGSLIVENPAEYSAAVENLPTPEKLLIQPMQAGQAISLSCLFKRGRGWLLCRNRQQLAVTQRSFNLRACLVNADHPGLDQYQDLVDRVARALPGLWGYIGIDIIETPDRGPLILEINPRLTTSYVGIRRAIGINVVEQVFRLLDGDPFLCFSNNQEVRVDIQ</sequence>
<gene>
    <name evidence="3" type="ORF">NP590_16415</name>
</gene>
<proteinExistence type="predicted"/>
<protein>
    <submittedName>
        <fullName evidence="3">ATP-grasp domain-containing protein</fullName>
    </submittedName>
</protein>
<dbReference type="PIRSF" id="PIRSF016766">
    <property type="entry name" value="UCP016766_ATPgrasp"/>
    <property type="match status" value="1"/>
</dbReference>
<evidence type="ECO:0000313" key="4">
    <source>
        <dbReference type="Proteomes" id="UP001524499"/>
    </source>
</evidence>
<feature type="domain" description="ATP-grasp" evidence="2">
    <location>
        <begin position="131"/>
        <end position="312"/>
    </location>
</feature>
<dbReference type="InterPro" id="IPR040803">
    <property type="entry name" value="MfnD_preATP-grasp"/>
</dbReference>